<keyword evidence="8" id="KW-1185">Reference proteome</keyword>
<dbReference type="Pfam" id="PF00126">
    <property type="entry name" value="HTH_1"/>
    <property type="match status" value="1"/>
</dbReference>
<keyword evidence="3" id="KW-0238">DNA-binding</keyword>
<name>Q6W1I5_SINFN</name>
<dbReference type="HOGENOM" id="CLU_039613_0_0_5"/>
<dbReference type="EMBL" id="AY316747">
    <property type="protein sequence ID" value="AAQ87383.1"/>
    <property type="molecule type" value="Genomic_DNA"/>
</dbReference>
<gene>
    <name evidence="7" type="ordered locus">NGR_b04580</name>
    <name evidence="6" type="ORF">RNGR00256</name>
</gene>
<evidence type="ECO:0000313" key="7">
    <source>
        <dbReference type="EMBL" id="ACP21921.1"/>
    </source>
</evidence>
<geneLocation type="plasmid" evidence="6">
    <name>megaplasmid 2</name>
</geneLocation>
<evidence type="ECO:0000313" key="6">
    <source>
        <dbReference type="EMBL" id="AAQ87383.1"/>
    </source>
</evidence>
<dbReference type="EMBL" id="CP000874">
    <property type="protein sequence ID" value="ACP21921.1"/>
    <property type="molecule type" value="Genomic_DNA"/>
</dbReference>
<geneLocation type="plasmid" evidence="7">
    <name>pNGR234b</name>
</geneLocation>
<evidence type="ECO:0000256" key="4">
    <source>
        <dbReference type="ARBA" id="ARBA00023163"/>
    </source>
</evidence>
<reference evidence="7 8" key="3">
    <citation type="journal article" date="2009" name="Appl. Environ. Microbiol.">
        <title>Rhizobium sp. strain NGR234 possesses a remarkable number of secretion systems.</title>
        <authorList>
            <person name="Schmeisser C."/>
            <person name="Liesegang H."/>
            <person name="Krysciak D."/>
            <person name="Bakkou N."/>
            <person name="Le Quere A."/>
            <person name="Wollherr A."/>
            <person name="Heinemeyer I."/>
            <person name="Morgenstern B."/>
            <person name="Pommerening-Roeser A."/>
            <person name="Flores M."/>
            <person name="Palacios R."/>
            <person name="Brenner S."/>
            <person name="Gottschalk G."/>
            <person name="Schmitz R.A."/>
            <person name="Broughton W.J."/>
            <person name="Perret X."/>
            <person name="Strittmatter A.W."/>
            <person name="Streit W.R."/>
        </authorList>
    </citation>
    <scope>NUCLEOTIDE SEQUENCE [LARGE SCALE GENOMIC DNA]</scope>
    <source>
        <strain evidence="8">NBRC 101917 / NGR234</strain>
        <strain evidence="7">NGR234</strain>
        <plasmid evidence="7">pNGR234b</plasmid>
        <plasmid evidence="8">sym pNGR234b</plasmid>
    </source>
</reference>
<dbReference type="InterPro" id="IPR036390">
    <property type="entry name" value="WH_DNA-bd_sf"/>
</dbReference>
<reference evidence="8" key="2">
    <citation type="journal article" date="2004" name="J. Bacteriol.">
        <title>An evolutionary hot spot: the pNGR234b replicon of Rhizobium sp. strain NGR234.</title>
        <authorList>
            <person name="Streit W.R."/>
            <person name="Schmitz R.A."/>
            <person name="Perret X."/>
            <person name="Staehelin C."/>
            <person name="Deakin W.J."/>
            <person name="Raasch C."/>
            <person name="Liesegang H."/>
            <person name="Broughton W.J."/>
        </authorList>
    </citation>
    <scope>NUCLEOTIDE SEQUENCE [LARGE SCALE GENOMIC DNA]</scope>
    <source>
        <strain evidence="8">NBRC 101917 / NGR234</strain>
        <plasmid evidence="7">pNGR234b</plasmid>
        <plasmid evidence="8">sym pNGR234b</plasmid>
    </source>
</reference>
<dbReference type="PANTHER" id="PTHR30126">
    <property type="entry name" value="HTH-TYPE TRANSCRIPTIONAL REGULATOR"/>
    <property type="match status" value="1"/>
</dbReference>
<dbReference type="OrthoDB" id="7506954at2"/>
<evidence type="ECO:0000259" key="5">
    <source>
        <dbReference type="PROSITE" id="PS50931"/>
    </source>
</evidence>
<feature type="domain" description="HTH lysR-type" evidence="5">
    <location>
        <begin position="18"/>
        <end position="74"/>
    </location>
</feature>
<keyword evidence="2" id="KW-0805">Transcription regulation</keyword>
<evidence type="ECO:0000256" key="3">
    <source>
        <dbReference type="ARBA" id="ARBA00023125"/>
    </source>
</evidence>
<dbReference type="Pfam" id="PF03466">
    <property type="entry name" value="LysR_substrate"/>
    <property type="match status" value="1"/>
</dbReference>
<evidence type="ECO:0000256" key="2">
    <source>
        <dbReference type="ARBA" id="ARBA00023015"/>
    </source>
</evidence>
<proteinExistence type="inferred from homology"/>
<accession>Q6W1I5</accession>
<dbReference type="Proteomes" id="UP000001054">
    <property type="component" value="Plasmid pNGR234b"/>
</dbReference>
<dbReference type="CDD" id="cd05466">
    <property type="entry name" value="PBP2_LTTR_substrate"/>
    <property type="match status" value="1"/>
</dbReference>
<dbReference type="InterPro" id="IPR005119">
    <property type="entry name" value="LysR_subst-bd"/>
</dbReference>
<protein>
    <submittedName>
        <fullName evidence="7">Transcriptional regulator LysR</fullName>
    </submittedName>
    <submittedName>
        <fullName evidence="6">Transcriptional regulator, LysR family</fullName>
    </submittedName>
</protein>
<dbReference type="PROSITE" id="PS50931">
    <property type="entry name" value="HTH_LYSR"/>
    <property type="match status" value="1"/>
</dbReference>
<keyword evidence="4" id="KW-0804">Transcription</keyword>
<dbReference type="PATRIC" id="fig|394.7.peg.904"/>
<keyword evidence="6" id="KW-0614">Plasmid</keyword>
<dbReference type="SUPFAM" id="SSF53850">
    <property type="entry name" value="Periplasmic binding protein-like II"/>
    <property type="match status" value="1"/>
</dbReference>
<geneLocation type="plasmid" evidence="8">
    <name>sym pNGR234b</name>
</geneLocation>
<dbReference type="SUPFAM" id="SSF46785">
    <property type="entry name" value="Winged helix' DNA-binding domain"/>
    <property type="match status" value="1"/>
</dbReference>
<sequence>MINKVRHRVLKLSLGDAELRLLRVFASVVQQGGFSAAQSALGMTQATISTHMRHLEERLGLRLCSRGRSGFQLTDEGRLVYDAALELFGSLEKFQSRIGEAQGELTGNLSFGTVDAMITNRDLDLQGALAAFRATAPRVHLEIDVAAPQVLHQGLLNGSYQIVLMPSVGSVAPHFRSHPVFSEVQKLYCAQGHPLYSRPDAELTDKLFEEQSFAGRTYMLNETICGVNFSWAAATPHMEGTLLLLLSGAYIGFLPDHYADEWVRTGRLRMLAPERMAFEDMFHIAYPRNKPSRAAETLALAITKSARKPH</sequence>
<dbReference type="PANTHER" id="PTHR30126:SF98">
    <property type="entry name" value="HTH-TYPE TRANSCRIPTIONAL ACTIVATOR BAUR"/>
    <property type="match status" value="1"/>
</dbReference>
<dbReference type="GO" id="GO:0000976">
    <property type="term" value="F:transcription cis-regulatory region binding"/>
    <property type="evidence" value="ECO:0007669"/>
    <property type="project" value="TreeGrafter"/>
</dbReference>
<reference evidence="6" key="1">
    <citation type="submission" date="2003-06" db="EMBL/GenBank/DDBJ databases">
        <title>Comparative DNA analysis of two large contigs of the Rhizobium sp. NGR234 megaplasmid 2.</title>
        <authorList>
            <person name="Broughton W.J."/>
            <person name="Perret X."/>
            <person name="Staehelin C."/>
            <person name="Schmitz R.A."/>
            <person name="Raasch C."/>
            <person name="Liesegang H."/>
            <person name="Gottschalk G."/>
            <person name="Streit W.R."/>
        </authorList>
    </citation>
    <scope>NUCLEOTIDE SEQUENCE</scope>
    <source>
        <strain evidence="6">NGR234</strain>
        <plasmid evidence="6">megaplasmid 2</plasmid>
    </source>
</reference>
<dbReference type="GO" id="GO:0003700">
    <property type="term" value="F:DNA-binding transcription factor activity"/>
    <property type="evidence" value="ECO:0007669"/>
    <property type="project" value="InterPro"/>
</dbReference>
<evidence type="ECO:0000256" key="1">
    <source>
        <dbReference type="ARBA" id="ARBA00009437"/>
    </source>
</evidence>
<dbReference type="InterPro" id="IPR036388">
    <property type="entry name" value="WH-like_DNA-bd_sf"/>
</dbReference>
<organism evidence="6">
    <name type="scientific">Sinorhizobium fredii (strain NBRC 101917 / NGR234)</name>
    <dbReference type="NCBI Taxonomy" id="394"/>
    <lineage>
        <taxon>Bacteria</taxon>
        <taxon>Pseudomonadati</taxon>
        <taxon>Pseudomonadota</taxon>
        <taxon>Alphaproteobacteria</taxon>
        <taxon>Hyphomicrobiales</taxon>
        <taxon>Rhizobiaceae</taxon>
        <taxon>Sinorhizobium/Ensifer group</taxon>
        <taxon>Sinorhizobium</taxon>
    </lineage>
</organism>
<dbReference type="RefSeq" id="WP_012706520.1">
    <property type="nucleotide sequence ID" value="NC_012586.1"/>
</dbReference>
<dbReference type="Gene3D" id="3.40.190.290">
    <property type="match status" value="1"/>
</dbReference>
<dbReference type="AlphaFoldDB" id="Q6W1I5"/>
<evidence type="ECO:0000313" key="8">
    <source>
        <dbReference type="Proteomes" id="UP000001054"/>
    </source>
</evidence>
<dbReference type="KEGG" id="rhi:NGR_b04580"/>
<dbReference type="Gene3D" id="1.10.10.10">
    <property type="entry name" value="Winged helix-like DNA-binding domain superfamily/Winged helix DNA-binding domain"/>
    <property type="match status" value="1"/>
</dbReference>
<dbReference type="InterPro" id="IPR000847">
    <property type="entry name" value="LysR_HTH_N"/>
</dbReference>
<comment type="similarity">
    <text evidence="1">Belongs to the LysR transcriptional regulatory family.</text>
</comment>